<name>A0A7Y9VUC0_9PSED</name>
<dbReference type="RefSeq" id="WP_179692705.1">
    <property type="nucleotide sequence ID" value="NZ_JACCAT010000001.1"/>
</dbReference>
<reference evidence="1 2" key="1">
    <citation type="submission" date="2020-07" db="EMBL/GenBank/DDBJ databases">
        <title>Exploring microbial biodiversity for novel pathways involved in the catabolism of aromatic compounds derived from lignin.</title>
        <authorList>
            <person name="Elkins J."/>
        </authorList>
    </citation>
    <scope>NUCLEOTIDE SEQUENCE [LARGE SCALE GENOMIC DNA]</scope>
    <source>
        <strain evidence="1 2">VanB</strain>
    </source>
</reference>
<organism evidence="1 2">
    <name type="scientific">Pseudomonas moraviensis</name>
    <dbReference type="NCBI Taxonomy" id="321662"/>
    <lineage>
        <taxon>Bacteria</taxon>
        <taxon>Pseudomonadati</taxon>
        <taxon>Pseudomonadota</taxon>
        <taxon>Gammaproteobacteria</taxon>
        <taxon>Pseudomonadales</taxon>
        <taxon>Pseudomonadaceae</taxon>
        <taxon>Pseudomonas</taxon>
    </lineage>
</organism>
<dbReference type="AlphaFoldDB" id="A0A7Y9VUC0"/>
<dbReference type="Proteomes" id="UP000553035">
    <property type="component" value="Unassembled WGS sequence"/>
</dbReference>
<evidence type="ECO:0000313" key="2">
    <source>
        <dbReference type="Proteomes" id="UP000553035"/>
    </source>
</evidence>
<gene>
    <name evidence="1" type="ORF">GGI52_001226</name>
</gene>
<accession>A0A7Y9VUC0</accession>
<comment type="caution">
    <text evidence="1">The sequence shown here is derived from an EMBL/GenBank/DDBJ whole genome shotgun (WGS) entry which is preliminary data.</text>
</comment>
<proteinExistence type="predicted"/>
<protein>
    <submittedName>
        <fullName evidence="1">Uncharacterized protein</fullName>
    </submittedName>
</protein>
<evidence type="ECO:0000313" key="1">
    <source>
        <dbReference type="EMBL" id="NYH08183.1"/>
    </source>
</evidence>
<sequence>MNSKKRRKPRGKSGQIVLATEGVIYQPTELPDTKDEIEQYVAEAFCAGKAGRNPQIERYGCFKNLQQGPENSLDFKVETEMGLRWLELAELAPLSEFGGRYENVPASWSVSDLANLLKNLIQKKNDKKYGDGVILVIYKTHDTLFVPPPIIRGIREELVGIPPIFDSIYFVSPYEAGEAGVWQIWPVDPKDEGPVIKSGNLRILTHVDLVSDAEQN</sequence>
<dbReference type="EMBL" id="JACCAT010000001">
    <property type="protein sequence ID" value="NYH08183.1"/>
    <property type="molecule type" value="Genomic_DNA"/>
</dbReference>